<keyword evidence="3" id="KW-1185">Reference proteome</keyword>
<evidence type="ECO:0000313" key="3">
    <source>
        <dbReference type="Proteomes" id="UP001355056"/>
    </source>
</evidence>
<dbReference type="EMBL" id="JAXGFP010000003">
    <property type="protein sequence ID" value="MEG3183725.1"/>
    <property type="molecule type" value="Genomic_DNA"/>
</dbReference>
<evidence type="ECO:0000256" key="1">
    <source>
        <dbReference type="SAM" id="Phobius"/>
    </source>
</evidence>
<name>A0ABU7YXM8_9GAMM</name>
<accession>A0ABU7YXM8</accession>
<gene>
    <name evidence="2" type="ORF">SNE34_06860</name>
</gene>
<feature type="transmembrane region" description="Helical" evidence="1">
    <location>
        <begin position="12"/>
        <end position="31"/>
    </location>
</feature>
<evidence type="ECO:0008006" key="4">
    <source>
        <dbReference type="Google" id="ProtNLM"/>
    </source>
</evidence>
<dbReference type="RefSeq" id="WP_332615996.1">
    <property type="nucleotide sequence ID" value="NZ_JAXGFP010000003.1"/>
</dbReference>
<keyword evidence="1" id="KW-0812">Transmembrane</keyword>
<keyword evidence="1" id="KW-0472">Membrane</keyword>
<sequence length="207" mass="23853">MLACTENCIEWIKISISGLTLASIVIAFLTYRANLSKINEDRARERDKEYVSQFNKSLEWSFNYLTSDGTDVPPKADRFNWLTAARHILRAKKIQAQITHKTYITIAEEIEEFWRHKYYLALADRSLRNWHYFMDKSKSAWPENIEITSALVVVEFSNWKEGMLDPTDSVDREALINGGGLKGGNAGFGLRTYIQHLESLKDLRAAE</sequence>
<organism evidence="2 3">
    <name type="scientific">Novilysobacter erysipheiresistens</name>
    <dbReference type="NCBI Taxonomy" id="1749332"/>
    <lineage>
        <taxon>Bacteria</taxon>
        <taxon>Pseudomonadati</taxon>
        <taxon>Pseudomonadota</taxon>
        <taxon>Gammaproteobacteria</taxon>
        <taxon>Lysobacterales</taxon>
        <taxon>Lysobacteraceae</taxon>
        <taxon>Novilysobacter</taxon>
    </lineage>
</organism>
<dbReference type="Proteomes" id="UP001355056">
    <property type="component" value="Unassembled WGS sequence"/>
</dbReference>
<keyword evidence="1" id="KW-1133">Transmembrane helix</keyword>
<protein>
    <recommendedName>
        <fullName evidence="4">DUF4760 domain-containing protein</fullName>
    </recommendedName>
</protein>
<proteinExistence type="predicted"/>
<comment type="caution">
    <text evidence="2">The sequence shown here is derived from an EMBL/GenBank/DDBJ whole genome shotgun (WGS) entry which is preliminary data.</text>
</comment>
<evidence type="ECO:0000313" key="2">
    <source>
        <dbReference type="EMBL" id="MEG3183725.1"/>
    </source>
</evidence>
<reference evidence="2 3" key="1">
    <citation type="journal article" date="2016" name="Int. J. Syst. Evol. Microbiol.">
        <title>Lysobacter erysipheiresistens sp. nov., an antagonist of powdery mildew, isolated from tobacco-cultivated soil.</title>
        <authorList>
            <person name="Xie B."/>
            <person name="Li T."/>
            <person name="Lin X."/>
            <person name="Wang C.J."/>
            <person name="Chen Y.J."/>
            <person name="Liu W.J."/>
            <person name="Zhao Z.W."/>
        </authorList>
    </citation>
    <scope>NUCLEOTIDE SEQUENCE [LARGE SCALE GENOMIC DNA]</scope>
    <source>
        <strain evidence="2 3">RS-LYSO-3</strain>
    </source>
</reference>